<name>A0A6A0B414_9LACT</name>
<evidence type="ECO:0000256" key="5">
    <source>
        <dbReference type="RuleBase" id="RU361157"/>
    </source>
</evidence>
<dbReference type="GO" id="GO:0140359">
    <property type="term" value="F:ABC-type transporter activity"/>
    <property type="evidence" value="ECO:0007669"/>
    <property type="project" value="InterPro"/>
</dbReference>
<keyword evidence="4 5" id="KW-0472">Membrane</keyword>
<dbReference type="RefSeq" id="WP_172355309.1">
    <property type="nucleotide sequence ID" value="NZ_BLLH01000002.1"/>
</dbReference>
<dbReference type="PANTHER" id="PTHR43229">
    <property type="entry name" value="NODULATION PROTEIN J"/>
    <property type="match status" value="1"/>
</dbReference>
<evidence type="ECO:0000313" key="8">
    <source>
        <dbReference type="Proteomes" id="UP000475928"/>
    </source>
</evidence>
<organism evidence="7 8">
    <name type="scientific">Pseudolactococcus insecticola</name>
    <dbReference type="NCBI Taxonomy" id="2709158"/>
    <lineage>
        <taxon>Bacteria</taxon>
        <taxon>Bacillati</taxon>
        <taxon>Bacillota</taxon>
        <taxon>Bacilli</taxon>
        <taxon>Lactobacillales</taxon>
        <taxon>Streptococcaceae</taxon>
        <taxon>Pseudolactococcus</taxon>
    </lineage>
</organism>
<feature type="transmembrane region" description="Helical" evidence="5">
    <location>
        <begin position="239"/>
        <end position="259"/>
    </location>
</feature>
<dbReference type="PANTHER" id="PTHR43229:SF2">
    <property type="entry name" value="NODULATION PROTEIN J"/>
    <property type="match status" value="1"/>
</dbReference>
<comment type="subcellular location">
    <subcellularLocation>
        <location evidence="5">Cell membrane</location>
        <topology evidence="5">Multi-pass membrane protein</topology>
    </subcellularLocation>
    <subcellularLocation>
        <location evidence="1">Membrane</location>
        <topology evidence="1">Multi-pass membrane protein</topology>
    </subcellularLocation>
</comment>
<dbReference type="PIRSF" id="PIRSF006648">
    <property type="entry name" value="DrrB"/>
    <property type="match status" value="1"/>
</dbReference>
<feature type="transmembrane region" description="Helical" evidence="5">
    <location>
        <begin position="148"/>
        <end position="169"/>
    </location>
</feature>
<evidence type="ECO:0000256" key="4">
    <source>
        <dbReference type="ARBA" id="ARBA00023136"/>
    </source>
</evidence>
<reference evidence="7 8" key="1">
    <citation type="submission" date="2020-02" db="EMBL/GenBank/DDBJ databases">
        <title>Draft genome sequence of Lactococcus sp. Hs20B0-1.</title>
        <authorList>
            <person name="Noda S."/>
            <person name="Yuki M."/>
            <person name="Ohkuma M."/>
        </authorList>
    </citation>
    <scope>NUCLEOTIDE SEQUENCE [LARGE SCALE GENOMIC DNA]</scope>
    <source>
        <strain evidence="7 8">Hs20B0-1</strain>
    </source>
</reference>
<dbReference type="Pfam" id="PF01061">
    <property type="entry name" value="ABC2_membrane"/>
    <property type="match status" value="1"/>
</dbReference>
<evidence type="ECO:0000256" key="2">
    <source>
        <dbReference type="ARBA" id="ARBA00022692"/>
    </source>
</evidence>
<keyword evidence="8" id="KW-1185">Reference proteome</keyword>
<dbReference type="InterPro" id="IPR047817">
    <property type="entry name" value="ABC2_TM_bact-type"/>
</dbReference>
<proteinExistence type="inferred from homology"/>
<protein>
    <recommendedName>
        <fullName evidence="5">Transport permease protein</fullName>
    </recommendedName>
</protein>
<evidence type="ECO:0000259" key="6">
    <source>
        <dbReference type="PROSITE" id="PS51012"/>
    </source>
</evidence>
<keyword evidence="5" id="KW-1003">Cell membrane</keyword>
<evidence type="ECO:0000313" key="7">
    <source>
        <dbReference type="EMBL" id="GFH40089.1"/>
    </source>
</evidence>
<comment type="similarity">
    <text evidence="5">Belongs to the ABC-2 integral membrane protein family.</text>
</comment>
<dbReference type="InterPro" id="IPR013525">
    <property type="entry name" value="ABC2_TM"/>
</dbReference>
<dbReference type="Proteomes" id="UP000475928">
    <property type="component" value="Unassembled WGS sequence"/>
</dbReference>
<dbReference type="AlphaFoldDB" id="A0A6A0B414"/>
<feature type="transmembrane region" description="Helical" evidence="5">
    <location>
        <begin position="67"/>
        <end position="91"/>
    </location>
</feature>
<comment type="caution">
    <text evidence="7">The sequence shown here is derived from an EMBL/GenBank/DDBJ whole genome shotgun (WGS) entry which is preliminary data.</text>
</comment>
<dbReference type="InterPro" id="IPR000412">
    <property type="entry name" value="ABC_2_transport"/>
</dbReference>
<keyword evidence="2 5" id="KW-0812">Transmembrane</keyword>
<keyword evidence="3 5" id="KW-1133">Transmembrane helix</keyword>
<sequence length="265" mass="29013">MDTINTQITPQNSVVKALKDTFTFAKRSLLKIYHNPEKLFDVTFTPVLFTLMFAFLFGGAIAGDMKAYLPTLIPGVLVQTLLTATSATGVSMREDIEKGVFDRFKSLPIARIAPLAGPLVADIVRYFIATVIVMVTGLILGWKIGGSPIYVALAILLAVLFSWSLSWIFAYVGQVVKSSGAITGISMTITMLLSFLSNAFIPVKTLPKFLQSFVNVNPVSHFITALRDLLNNGTINSNFWSFLLFSVIIVAIFAPLTTLKYSKTI</sequence>
<gene>
    <name evidence="7" type="primary">drrB</name>
    <name evidence="7" type="ORF">Hs20B_04870</name>
</gene>
<feature type="transmembrane region" description="Helical" evidence="5">
    <location>
        <begin position="112"/>
        <end position="142"/>
    </location>
</feature>
<feature type="transmembrane region" description="Helical" evidence="5">
    <location>
        <begin position="39"/>
        <end position="61"/>
    </location>
</feature>
<dbReference type="PROSITE" id="PS51012">
    <property type="entry name" value="ABC_TM2"/>
    <property type="match status" value="1"/>
</dbReference>
<evidence type="ECO:0000256" key="3">
    <source>
        <dbReference type="ARBA" id="ARBA00022989"/>
    </source>
</evidence>
<evidence type="ECO:0000256" key="1">
    <source>
        <dbReference type="ARBA" id="ARBA00004141"/>
    </source>
</evidence>
<feature type="domain" description="ABC transmembrane type-2" evidence="6">
    <location>
        <begin position="37"/>
        <end position="264"/>
    </location>
</feature>
<dbReference type="GO" id="GO:0043190">
    <property type="term" value="C:ATP-binding cassette (ABC) transporter complex"/>
    <property type="evidence" value="ECO:0007669"/>
    <property type="project" value="InterPro"/>
</dbReference>
<accession>A0A6A0B414</accession>
<feature type="transmembrane region" description="Helical" evidence="5">
    <location>
        <begin position="181"/>
        <end position="201"/>
    </location>
</feature>
<dbReference type="InterPro" id="IPR051784">
    <property type="entry name" value="Nod_factor_ABC_transporter"/>
</dbReference>
<keyword evidence="5" id="KW-0813">Transport</keyword>
<dbReference type="EMBL" id="BLLH01000002">
    <property type="protein sequence ID" value="GFH40089.1"/>
    <property type="molecule type" value="Genomic_DNA"/>
</dbReference>